<dbReference type="GO" id="GO:0097192">
    <property type="term" value="P:extrinsic apoptotic signaling pathway in absence of ligand"/>
    <property type="evidence" value="ECO:0007669"/>
    <property type="project" value="TreeGrafter"/>
</dbReference>
<feature type="region of interest" description="Disordered" evidence="7">
    <location>
        <begin position="1"/>
        <end position="79"/>
    </location>
</feature>
<keyword evidence="5 8" id="KW-1133">Transmembrane helix</keyword>
<dbReference type="GO" id="GO:0008630">
    <property type="term" value="P:intrinsic apoptotic signaling pathway in response to DNA damage"/>
    <property type="evidence" value="ECO:0007669"/>
    <property type="project" value="TreeGrafter"/>
</dbReference>
<dbReference type="InterPro" id="IPR036834">
    <property type="entry name" value="Bcl-2-like_sf"/>
</dbReference>
<dbReference type="GO" id="GO:0042981">
    <property type="term" value="P:regulation of apoptotic process"/>
    <property type="evidence" value="ECO:0007669"/>
    <property type="project" value="InterPro"/>
</dbReference>
<name>A0A5E4NQT7_9HEMI</name>
<dbReference type="Pfam" id="PF00452">
    <property type="entry name" value="Bcl-2"/>
    <property type="match status" value="1"/>
</dbReference>
<protein>
    <submittedName>
        <fullName evidence="10">Blc2 family,Bcl2-like</fullName>
    </submittedName>
</protein>
<feature type="compositionally biased region" description="Basic and acidic residues" evidence="7">
    <location>
        <begin position="17"/>
        <end position="44"/>
    </location>
</feature>
<dbReference type="AlphaFoldDB" id="A0A5E4NQT7"/>
<evidence type="ECO:0000256" key="6">
    <source>
        <dbReference type="ARBA" id="ARBA00023136"/>
    </source>
</evidence>
<dbReference type="SUPFAM" id="SSF56854">
    <property type="entry name" value="Bcl-2 inhibitors of programmed cell death"/>
    <property type="match status" value="1"/>
</dbReference>
<keyword evidence="4" id="KW-0053">Apoptosis</keyword>
<proteinExistence type="inferred from homology"/>
<dbReference type="GO" id="GO:0005741">
    <property type="term" value="C:mitochondrial outer membrane"/>
    <property type="evidence" value="ECO:0007669"/>
    <property type="project" value="TreeGrafter"/>
</dbReference>
<feature type="compositionally biased region" description="Acidic residues" evidence="7">
    <location>
        <begin position="7"/>
        <end position="16"/>
    </location>
</feature>
<evidence type="ECO:0000256" key="3">
    <source>
        <dbReference type="ARBA" id="ARBA00022692"/>
    </source>
</evidence>
<evidence type="ECO:0000256" key="2">
    <source>
        <dbReference type="ARBA" id="ARBA00009458"/>
    </source>
</evidence>
<reference evidence="10 11" key="1">
    <citation type="submission" date="2019-08" db="EMBL/GenBank/DDBJ databases">
        <authorList>
            <person name="Alioto T."/>
            <person name="Alioto T."/>
            <person name="Gomez Garrido J."/>
        </authorList>
    </citation>
    <scope>NUCLEOTIDE SEQUENCE [LARGE SCALE GENOMIC DNA]</scope>
</reference>
<dbReference type="GO" id="GO:0001836">
    <property type="term" value="P:release of cytochrome c from mitochondria"/>
    <property type="evidence" value="ECO:0007669"/>
    <property type="project" value="TreeGrafter"/>
</dbReference>
<dbReference type="CDD" id="cd06845">
    <property type="entry name" value="Bcl-2_like"/>
    <property type="match status" value="1"/>
</dbReference>
<sequence length="431" mass="45478">MTTARGDDDDEDDRDRDDDGSRSPTDTDSRDGDDDRCNEARRMSEGGIVMPSCAAANNNNNTSNNNNNGTGNGSSRTTFVPRRKFSFPAVLHSQILHSDLGGVGGFGGGVGNVGGGSGGPSLTVATARRRFSNVSDVVSRKLSHTIGWRTAVPTDQIARQGKALCVQYVRWKLKRAGAYTKKCAGALRCAGAEAGAAAAAAAAAATAAAADGSYFIPPQTGTSTTAVGGDHDDGVRREVFPAMLRVGLQLERIDPKLYAAGVAAIAAGTVVSDSSSPDAPAAALSSTQHRLLLHRPAYCNRRNAMQPSATAAVVLVAVSRELFRAGAQVTWAKVVSLVCVAAGLAVDCARRGRSEQLPDLIEAVGEVIEDDLAAWIHYNGGWMGLQSYCKPVVVNIENPVFTQIMYLISLLGIIIFLLLLLRWLDFVSVFR</sequence>
<dbReference type="PROSITE" id="PS50062">
    <property type="entry name" value="BCL2_FAMILY"/>
    <property type="match status" value="1"/>
</dbReference>
<dbReference type="InterPro" id="IPR002475">
    <property type="entry name" value="Bcl2-like"/>
</dbReference>
<keyword evidence="11" id="KW-1185">Reference proteome</keyword>
<dbReference type="OrthoDB" id="6021377at2759"/>
<comment type="similarity">
    <text evidence="2">Belongs to the Bcl-2 family.</text>
</comment>
<evidence type="ECO:0000259" key="9">
    <source>
        <dbReference type="SMART" id="SM00337"/>
    </source>
</evidence>
<dbReference type="GO" id="GO:0051400">
    <property type="term" value="F:BH domain binding"/>
    <property type="evidence" value="ECO:0007669"/>
    <property type="project" value="TreeGrafter"/>
</dbReference>
<gene>
    <name evidence="10" type="ORF">CINCED_3A010340</name>
</gene>
<keyword evidence="6 8" id="KW-0472">Membrane</keyword>
<feature type="domain" description="Bcl-2 Bcl-2 homology region 1-3" evidence="9">
    <location>
        <begin position="281"/>
        <end position="382"/>
    </location>
</feature>
<dbReference type="InterPro" id="IPR046371">
    <property type="entry name" value="Bcl-2_BH1-3"/>
</dbReference>
<feature type="compositionally biased region" description="Low complexity" evidence="7">
    <location>
        <begin position="57"/>
        <end position="75"/>
    </location>
</feature>
<evidence type="ECO:0000313" key="10">
    <source>
        <dbReference type="EMBL" id="VVC45746.1"/>
    </source>
</evidence>
<evidence type="ECO:0000256" key="4">
    <source>
        <dbReference type="ARBA" id="ARBA00022703"/>
    </source>
</evidence>
<evidence type="ECO:0000256" key="8">
    <source>
        <dbReference type="SAM" id="Phobius"/>
    </source>
</evidence>
<comment type="subcellular location">
    <subcellularLocation>
        <location evidence="1">Membrane</location>
        <topology evidence="1">Single-pass membrane protein</topology>
    </subcellularLocation>
</comment>
<evidence type="ECO:0000256" key="7">
    <source>
        <dbReference type="SAM" id="MobiDB-lite"/>
    </source>
</evidence>
<dbReference type="Gene3D" id="1.10.437.10">
    <property type="entry name" value="Blc2-like"/>
    <property type="match status" value="1"/>
</dbReference>
<evidence type="ECO:0000256" key="1">
    <source>
        <dbReference type="ARBA" id="ARBA00004167"/>
    </source>
</evidence>
<evidence type="ECO:0000256" key="5">
    <source>
        <dbReference type="ARBA" id="ARBA00022989"/>
    </source>
</evidence>
<dbReference type="SMART" id="SM00337">
    <property type="entry name" value="BCL"/>
    <property type="match status" value="1"/>
</dbReference>
<dbReference type="EMBL" id="CABPRJ010002411">
    <property type="protein sequence ID" value="VVC45746.1"/>
    <property type="molecule type" value="Genomic_DNA"/>
</dbReference>
<organism evidence="10 11">
    <name type="scientific">Cinara cedri</name>
    <dbReference type="NCBI Taxonomy" id="506608"/>
    <lineage>
        <taxon>Eukaryota</taxon>
        <taxon>Metazoa</taxon>
        <taxon>Ecdysozoa</taxon>
        <taxon>Arthropoda</taxon>
        <taxon>Hexapoda</taxon>
        <taxon>Insecta</taxon>
        <taxon>Pterygota</taxon>
        <taxon>Neoptera</taxon>
        <taxon>Paraneoptera</taxon>
        <taxon>Hemiptera</taxon>
        <taxon>Sternorrhyncha</taxon>
        <taxon>Aphidomorpha</taxon>
        <taxon>Aphidoidea</taxon>
        <taxon>Aphididae</taxon>
        <taxon>Lachninae</taxon>
        <taxon>Cinara</taxon>
    </lineage>
</organism>
<feature type="transmembrane region" description="Helical" evidence="8">
    <location>
        <begin position="404"/>
        <end position="424"/>
    </location>
</feature>
<evidence type="ECO:0000313" key="11">
    <source>
        <dbReference type="Proteomes" id="UP000325440"/>
    </source>
</evidence>
<dbReference type="PANTHER" id="PTHR11256:SF48">
    <property type="entry name" value="BCL-2-RELATED OVARIAN KILLER PROTEIN"/>
    <property type="match status" value="1"/>
</dbReference>
<dbReference type="PANTHER" id="PTHR11256">
    <property type="entry name" value="BCL-2 RELATED"/>
    <property type="match status" value="1"/>
</dbReference>
<dbReference type="InterPro" id="IPR026298">
    <property type="entry name" value="Bcl-2_fam"/>
</dbReference>
<dbReference type="Proteomes" id="UP000325440">
    <property type="component" value="Unassembled WGS sequence"/>
</dbReference>
<accession>A0A5E4NQT7</accession>
<keyword evidence="3 8" id="KW-0812">Transmembrane</keyword>